<protein>
    <submittedName>
        <fullName evidence="2">Glyoxalase</fullName>
    </submittedName>
</protein>
<dbReference type="PATRIC" id="fig|1543721.4.peg.1698"/>
<dbReference type="InterPro" id="IPR004360">
    <property type="entry name" value="Glyas_Fos-R_dOase_dom"/>
</dbReference>
<accession>A0A0F7JXE7</accession>
<dbReference type="InterPro" id="IPR029068">
    <property type="entry name" value="Glyas_Bleomycin-R_OHBP_Dase"/>
</dbReference>
<keyword evidence="3" id="KW-1185">Reference proteome</keyword>
<organism evidence="2 3">
    <name type="scientific">Sedimenticola thiotaurini</name>
    <dbReference type="NCBI Taxonomy" id="1543721"/>
    <lineage>
        <taxon>Bacteria</taxon>
        <taxon>Pseudomonadati</taxon>
        <taxon>Pseudomonadota</taxon>
        <taxon>Gammaproteobacteria</taxon>
        <taxon>Chromatiales</taxon>
        <taxon>Sedimenticolaceae</taxon>
        <taxon>Sedimenticola</taxon>
    </lineage>
</organism>
<dbReference type="KEGG" id="seds:AAY24_08195"/>
<dbReference type="Proteomes" id="UP000034410">
    <property type="component" value="Chromosome"/>
</dbReference>
<dbReference type="InterPro" id="IPR049789">
    <property type="entry name" value="ArsI/CadI-like"/>
</dbReference>
<proteinExistence type="predicted"/>
<dbReference type="AlphaFoldDB" id="A0A0F7JXE7"/>
<sequence length="157" mass="17343">MKRMHIHLGVDNLDEGIRFYNTLFGTEPVKIESDYAKWLLDDPSINFAISTRVKPGLDHLGVQVEEQNELGELRERMKSADMSLFDEGEVVCCYARSDKSWVTDPAGIAWEAYQTMEDTRYFSDAQASGEAVCCVPDVNAQANCCAPSDSASSCCGG</sequence>
<name>A0A0F7JXE7_9GAMM</name>
<dbReference type="NCBIfam" id="NF041414">
    <property type="entry name" value="ArsI_CadI_VOC"/>
    <property type="match status" value="1"/>
</dbReference>
<dbReference type="SUPFAM" id="SSF54593">
    <property type="entry name" value="Glyoxalase/Bleomycin resistance protein/Dihydroxybiphenyl dioxygenase"/>
    <property type="match status" value="1"/>
</dbReference>
<dbReference type="InterPro" id="IPR052393">
    <property type="entry name" value="Cadmium-induced_rsp"/>
</dbReference>
<dbReference type="PROSITE" id="PS51819">
    <property type="entry name" value="VOC"/>
    <property type="match status" value="1"/>
</dbReference>
<dbReference type="EMBL" id="CP011412">
    <property type="protein sequence ID" value="AKH20332.1"/>
    <property type="molecule type" value="Genomic_DNA"/>
</dbReference>
<dbReference type="OrthoDB" id="9789608at2"/>
<dbReference type="InterPro" id="IPR037523">
    <property type="entry name" value="VOC_core"/>
</dbReference>
<evidence type="ECO:0000313" key="3">
    <source>
        <dbReference type="Proteomes" id="UP000034410"/>
    </source>
</evidence>
<dbReference type="GO" id="GO:0046686">
    <property type="term" value="P:response to cadmium ion"/>
    <property type="evidence" value="ECO:0007669"/>
    <property type="project" value="TreeGrafter"/>
</dbReference>
<reference evidence="2 3" key="1">
    <citation type="journal article" date="2015" name="Genome Announc.">
        <title>Complete Genome Sequence of Sedimenticola thiotaurini Strain SIP-G1, a Polyphosphate- and Polyhydroxyalkanoate-Accumulating Sulfur-Oxidizing Gammaproteobacterium Isolated from Salt Marsh Sediments.</title>
        <authorList>
            <person name="Flood B.E."/>
            <person name="Jones D.S."/>
            <person name="Bailey J.V."/>
        </authorList>
    </citation>
    <scope>NUCLEOTIDE SEQUENCE [LARGE SCALE GENOMIC DNA]</scope>
    <source>
        <strain evidence="2 3">SIP-G1</strain>
    </source>
</reference>
<feature type="domain" description="VOC" evidence="1">
    <location>
        <begin position="2"/>
        <end position="115"/>
    </location>
</feature>
<evidence type="ECO:0000259" key="1">
    <source>
        <dbReference type="PROSITE" id="PS51819"/>
    </source>
</evidence>
<dbReference type="RefSeq" id="WP_046859267.1">
    <property type="nucleotide sequence ID" value="NZ_CP011412.1"/>
</dbReference>
<dbReference type="PANTHER" id="PTHR41294:SF1">
    <property type="entry name" value="CADMIUM-INDUCED PROTEIN CADI"/>
    <property type="match status" value="1"/>
</dbReference>
<dbReference type="Pfam" id="PF00903">
    <property type="entry name" value="Glyoxalase"/>
    <property type="match status" value="1"/>
</dbReference>
<gene>
    <name evidence="2" type="ORF">AAY24_08195</name>
</gene>
<dbReference type="Gene3D" id="3.10.180.10">
    <property type="entry name" value="2,3-Dihydroxybiphenyl 1,2-Dioxygenase, domain 1"/>
    <property type="match status" value="1"/>
</dbReference>
<dbReference type="PANTHER" id="PTHR41294">
    <property type="entry name" value="CADMIUM-INDUCED PROTEIN CADI"/>
    <property type="match status" value="1"/>
</dbReference>
<evidence type="ECO:0000313" key="2">
    <source>
        <dbReference type="EMBL" id="AKH20332.1"/>
    </source>
</evidence>